<evidence type="ECO:0000259" key="5">
    <source>
        <dbReference type="Pfam" id="PF04542"/>
    </source>
</evidence>
<evidence type="ECO:0000256" key="4">
    <source>
        <dbReference type="ARBA" id="ARBA00023163"/>
    </source>
</evidence>
<reference evidence="7" key="2">
    <citation type="submission" date="2021-04" db="EMBL/GenBank/DDBJ databases">
        <authorList>
            <person name="Gilroy R."/>
        </authorList>
    </citation>
    <scope>NUCLEOTIDE SEQUENCE</scope>
    <source>
        <strain evidence="7">CHK195-6426</strain>
    </source>
</reference>
<dbReference type="Proteomes" id="UP000824265">
    <property type="component" value="Unassembled WGS sequence"/>
</dbReference>
<protein>
    <submittedName>
        <fullName evidence="7">RNA polymerase sigma factor</fullName>
    </submittedName>
</protein>
<evidence type="ECO:0000259" key="6">
    <source>
        <dbReference type="Pfam" id="PF08281"/>
    </source>
</evidence>
<organism evidence="7 8">
    <name type="scientific">Candidatus Acetatifactor stercoripullorum</name>
    <dbReference type="NCBI Taxonomy" id="2838414"/>
    <lineage>
        <taxon>Bacteria</taxon>
        <taxon>Bacillati</taxon>
        <taxon>Bacillota</taxon>
        <taxon>Clostridia</taxon>
        <taxon>Lachnospirales</taxon>
        <taxon>Lachnospiraceae</taxon>
        <taxon>Acetatifactor</taxon>
    </lineage>
</organism>
<dbReference type="GO" id="GO:0006352">
    <property type="term" value="P:DNA-templated transcription initiation"/>
    <property type="evidence" value="ECO:0007669"/>
    <property type="project" value="InterPro"/>
</dbReference>
<sequence length="164" mass="19640">MKNGIYEKIVDHITENQEKFYRLAYSYVQNKEDALDVVQNAICQALDHYETVKNENAVRTWFYRILVNESLLFLRQRKREVLAGDEKPMEIPYYERRYDGSGEEIYEQISRLEEDVQCIVKLRFFEELTLKEISDVMQMNLNTVKAKLYRGLKQLKQNIKEADL</sequence>
<evidence type="ECO:0000313" key="8">
    <source>
        <dbReference type="Proteomes" id="UP000824265"/>
    </source>
</evidence>
<gene>
    <name evidence="7" type="ORF">H9742_05140</name>
</gene>
<dbReference type="Pfam" id="PF08281">
    <property type="entry name" value="Sigma70_r4_2"/>
    <property type="match status" value="1"/>
</dbReference>
<dbReference type="GO" id="GO:0003677">
    <property type="term" value="F:DNA binding"/>
    <property type="evidence" value="ECO:0007669"/>
    <property type="project" value="InterPro"/>
</dbReference>
<evidence type="ECO:0000256" key="1">
    <source>
        <dbReference type="ARBA" id="ARBA00010641"/>
    </source>
</evidence>
<dbReference type="NCBIfam" id="TIGR02937">
    <property type="entry name" value="sigma70-ECF"/>
    <property type="match status" value="1"/>
</dbReference>
<dbReference type="Gene3D" id="1.10.1740.10">
    <property type="match status" value="1"/>
</dbReference>
<dbReference type="InterPro" id="IPR036388">
    <property type="entry name" value="WH-like_DNA-bd_sf"/>
</dbReference>
<dbReference type="GO" id="GO:0016987">
    <property type="term" value="F:sigma factor activity"/>
    <property type="evidence" value="ECO:0007669"/>
    <property type="project" value="UniProtKB-KW"/>
</dbReference>
<feature type="domain" description="RNA polymerase sigma factor 70 region 4 type 2" evidence="6">
    <location>
        <begin position="103"/>
        <end position="155"/>
    </location>
</feature>
<evidence type="ECO:0000313" key="7">
    <source>
        <dbReference type="EMBL" id="HIW80907.1"/>
    </source>
</evidence>
<dbReference type="SUPFAM" id="SSF88946">
    <property type="entry name" value="Sigma2 domain of RNA polymerase sigma factors"/>
    <property type="match status" value="1"/>
</dbReference>
<dbReference type="InterPro" id="IPR013249">
    <property type="entry name" value="RNA_pol_sigma70_r4_t2"/>
</dbReference>
<reference evidence="7" key="1">
    <citation type="journal article" date="2021" name="PeerJ">
        <title>Extensive microbial diversity within the chicken gut microbiome revealed by metagenomics and culture.</title>
        <authorList>
            <person name="Gilroy R."/>
            <person name="Ravi A."/>
            <person name="Getino M."/>
            <person name="Pursley I."/>
            <person name="Horton D.L."/>
            <person name="Alikhan N.F."/>
            <person name="Baker D."/>
            <person name="Gharbi K."/>
            <person name="Hall N."/>
            <person name="Watson M."/>
            <person name="Adriaenssens E.M."/>
            <person name="Foster-Nyarko E."/>
            <person name="Jarju S."/>
            <person name="Secka A."/>
            <person name="Antonio M."/>
            <person name="Oren A."/>
            <person name="Chaudhuri R.R."/>
            <person name="La Ragione R."/>
            <person name="Hildebrand F."/>
            <person name="Pallen M.J."/>
        </authorList>
    </citation>
    <scope>NUCLEOTIDE SEQUENCE</scope>
    <source>
        <strain evidence="7">CHK195-6426</strain>
    </source>
</reference>
<dbReference type="CDD" id="cd06171">
    <property type="entry name" value="Sigma70_r4"/>
    <property type="match status" value="1"/>
</dbReference>
<dbReference type="Gene3D" id="1.10.10.10">
    <property type="entry name" value="Winged helix-like DNA-binding domain superfamily/Winged helix DNA-binding domain"/>
    <property type="match status" value="1"/>
</dbReference>
<dbReference type="EMBL" id="DXGH01000028">
    <property type="protein sequence ID" value="HIW80907.1"/>
    <property type="molecule type" value="Genomic_DNA"/>
</dbReference>
<proteinExistence type="inferred from homology"/>
<dbReference type="InterPro" id="IPR014284">
    <property type="entry name" value="RNA_pol_sigma-70_dom"/>
</dbReference>
<keyword evidence="4" id="KW-0804">Transcription</keyword>
<dbReference type="InterPro" id="IPR007627">
    <property type="entry name" value="RNA_pol_sigma70_r2"/>
</dbReference>
<dbReference type="Pfam" id="PF04542">
    <property type="entry name" value="Sigma70_r2"/>
    <property type="match status" value="1"/>
</dbReference>
<comment type="similarity">
    <text evidence="1">Belongs to the sigma-70 factor family. ECF subfamily.</text>
</comment>
<dbReference type="SUPFAM" id="SSF88659">
    <property type="entry name" value="Sigma3 and sigma4 domains of RNA polymerase sigma factors"/>
    <property type="match status" value="1"/>
</dbReference>
<accession>A0A9D1UAR4</accession>
<keyword evidence="2" id="KW-0805">Transcription regulation</keyword>
<dbReference type="InterPro" id="IPR013324">
    <property type="entry name" value="RNA_pol_sigma_r3/r4-like"/>
</dbReference>
<dbReference type="PANTHER" id="PTHR43133">
    <property type="entry name" value="RNA POLYMERASE ECF-TYPE SIGMA FACTO"/>
    <property type="match status" value="1"/>
</dbReference>
<comment type="caution">
    <text evidence="7">The sequence shown here is derived from an EMBL/GenBank/DDBJ whole genome shotgun (WGS) entry which is preliminary data.</text>
</comment>
<dbReference type="InterPro" id="IPR039425">
    <property type="entry name" value="RNA_pol_sigma-70-like"/>
</dbReference>
<name>A0A9D1UAR4_9FIRM</name>
<dbReference type="InterPro" id="IPR013325">
    <property type="entry name" value="RNA_pol_sigma_r2"/>
</dbReference>
<feature type="domain" description="RNA polymerase sigma-70 region 2" evidence="5">
    <location>
        <begin position="13"/>
        <end position="79"/>
    </location>
</feature>
<dbReference type="AlphaFoldDB" id="A0A9D1UAR4"/>
<dbReference type="PANTHER" id="PTHR43133:SF60">
    <property type="entry name" value="RNA POLYMERASE SIGMA FACTOR SIGV"/>
    <property type="match status" value="1"/>
</dbReference>
<evidence type="ECO:0000256" key="2">
    <source>
        <dbReference type="ARBA" id="ARBA00023015"/>
    </source>
</evidence>
<evidence type="ECO:0000256" key="3">
    <source>
        <dbReference type="ARBA" id="ARBA00023082"/>
    </source>
</evidence>
<keyword evidence="3" id="KW-0731">Sigma factor</keyword>